<evidence type="ECO:0000313" key="2">
    <source>
        <dbReference type="EMBL" id="HIH15839.1"/>
    </source>
</evidence>
<evidence type="ECO:0000313" key="4">
    <source>
        <dbReference type="Proteomes" id="UP000564964"/>
    </source>
</evidence>
<evidence type="ECO:0000256" key="1">
    <source>
        <dbReference type="SAM" id="Phobius"/>
    </source>
</evidence>
<keyword evidence="1" id="KW-0472">Membrane</keyword>
<accession>A0A7J4JH06</accession>
<sequence>METDGDHIYINRKFVPKTLLMGIFLLALGGAPFLLPDASTLWETSRDEGMAWTWPFVLFLGACAIVLSVKYYFFPQPLFVLSAEGIEWGRKVRGFKLAWTEIKALQAFTVTHENTPVMRGLGVVLANPEAVFERFKTVDKIMALASEATGSPVVYLPLDNLSVSDEELLARIRKYFQGPIELKST</sequence>
<protein>
    <submittedName>
        <fullName evidence="2">Uncharacterized protein</fullName>
    </submittedName>
</protein>
<feature type="transmembrane region" description="Helical" evidence="1">
    <location>
        <begin position="18"/>
        <end position="35"/>
    </location>
</feature>
<dbReference type="Proteomes" id="UP000678237">
    <property type="component" value="Unassembled WGS sequence"/>
</dbReference>
<gene>
    <name evidence="2" type="ORF">HA252_00350</name>
    <name evidence="3" type="ORF">J4203_03605</name>
</gene>
<keyword evidence="1" id="KW-1133">Transmembrane helix</keyword>
<proteinExistence type="predicted"/>
<dbReference type="AlphaFoldDB" id="A0A7J4JH06"/>
<reference evidence="3" key="2">
    <citation type="submission" date="2021-03" db="EMBL/GenBank/DDBJ databases">
        <authorList>
            <person name="Jaffe A."/>
        </authorList>
    </citation>
    <scope>NUCLEOTIDE SEQUENCE</scope>
    <source>
        <strain evidence="3">RIFCSPLOWO2_01_FULL_58_19</strain>
    </source>
</reference>
<reference evidence="4" key="1">
    <citation type="journal article" date="2020" name="bioRxiv">
        <title>A rank-normalized archaeal taxonomy based on genome phylogeny resolves widespread incomplete and uneven classifications.</title>
        <authorList>
            <person name="Rinke C."/>
            <person name="Chuvochina M."/>
            <person name="Mussig A.J."/>
            <person name="Chaumeil P.-A."/>
            <person name="Waite D.W."/>
            <person name="Whitman W.B."/>
            <person name="Parks D.H."/>
            <person name="Hugenholtz P."/>
        </authorList>
    </citation>
    <scope>NUCLEOTIDE SEQUENCE [LARGE SCALE GENOMIC DNA]</scope>
</reference>
<name>A0A7J4JH06_9ARCH</name>
<dbReference type="NCBIfam" id="NF041635">
    <property type="entry name" value="STM3941_fam"/>
    <property type="match status" value="1"/>
</dbReference>
<comment type="caution">
    <text evidence="2">The sequence shown here is derived from an EMBL/GenBank/DDBJ whole genome shotgun (WGS) entry which is preliminary data.</text>
</comment>
<dbReference type="Proteomes" id="UP000564964">
    <property type="component" value="Unassembled WGS sequence"/>
</dbReference>
<keyword evidence="1" id="KW-0812">Transmembrane</keyword>
<dbReference type="InterPro" id="IPR048136">
    <property type="entry name" value="STM3941-like"/>
</dbReference>
<dbReference type="EMBL" id="JAGVWE010000003">
    <property type="protein sequence ID" value="MBS3062934.1"/>
    <property type="molecule type" value="Genomic_DNA"/>
</dbReference>
<feature type="transmembrane region" description="Helical" evidence="1">
    <location>
        <begin position="55"/>
        <end position="73"/>
    </location>
</feature>
<dbReference type="EMBL" id="DUGH01000008">
    <property type="protein sequence ID" value="HIH15839.1"/>
    <property type="molecule type" value="Genomic_DNA"/>
</dbReference>
<evidence type="ECO:0000313" key="3">
    <source>
        <dbReference type="EMBL" id="MBS3062934.1"/>
    </source>
</evidence>
<reference evidence="3" key="3">
    <citation type="submission" date="2021-05" db="EMBL/GenBank/DDBJ databases">
        <title>Protein family content uncovers lineage relationships and bacterial pathway maintenance mechanisms in DPANN archaea.</title>
        <authorList>
            <person name="Castelle C.J."/>
            <person name="Meheust R."/>
            <person name="Jaffe A.L."/>
            <person name="Seitz K."/>
            <person name="Gong X."/>
            <person name="Baker B.J."/>
            <person name="Banfield J.F."/>
        </authorList>
    </citation>
    <scope>NUCLEOTIDE SEQUENCE</scope>
    <source>
        <strain evidence="3">RIFCSPLOWO2_01_FULL_58_19</strain>
    </source>
</reference>
<organism evidence="2 4">
    <name type="scientific">Candidatus Iainarchaeum sp</name>
    <dbReference type="NCBI Taxonomy" id="3101447"/>
    <lineage>
        <taxon>Archaea</taxon>
        <taxon>Candidatus Iainarchaeota</taxon>
        <taxon>Candidatus Iainarchaeia</taxon>
        <taxon>Candidatus Iainarchaeales</taxon>
        <taxon>Candidatus Iainarchaeaceae</taxon>
        <taxon>Candidatus Iainarchaeum</taxon>
    </lineage>
</organism>